<name>A0AAD8MRF4_9APIA</name>
<reference evidence="1" key="2">
    <citation type="submission" date="2023-05" db="EMBL/GenBank/DDBJ databases">
        <authorList>
            <person name="Schelkunov M.I."/>
        </authorList>
    </citation>
    <scope>NUCLEOTIDE SEQUENCE</scope>
    <source>
        <strain evidence="1">Hsosn_3</strain>
        <tissue evidence="1">Leaf</tissue>
    </source>
</reference>
<gene>
    <name evidence="1" type="ORF">POM88_014923</name>
</gene>
<accession>A0AAD8MRF4</accession>
<keyword evidence="2" id="KW-1185">Reference proteome</keyword>
<dbReference type="GO" id="GO:0009535">
    <property type="term" value="C:chloroplast thylakoid membrane"/>
    <property type="evidence" value="ECO:0007669"/>
    <property type="project" value="TreeGrafter"/>
</dbReference>
<sequence length="142" mass="15719">MSLVGHVGVEQSSSSFIITQTTDSSISPSSSISLFFANPTSRLGKRLVCLNSRCFDALRIQTLPVFGRGNYAICKAYSDYDGGSPYVLSESEGDDAEDLALDSKLQLKLERNMRMKFSKKIRMRGKKLGRKRLLRKKGASSN</sequence>
<dbReference type="GO" id="GO:0032544">
    <property type="term" value="P:plastid translation"/>
    <property type="evidence" value="ECO:0007669"/>
    <property type="project" value="TreeGrafter"/>
</dbReference>
<dbReference type="AlphaFoldDB" id="A0AAD8MRF4"/>
<dbReference type="PANTHER" id="PTHR34678:SF1">
    <property type="entry name" value="LARGE RIBOSOMAL SUBUNIT PROTEIN CL37"/>
    <property type="match status" value="1"/>
</dbReference>
<evidence type="ECO:0000313" key="2">
    <source>
        <dbReference type="Proteomes" id="UP001237642"/>
    </source>
</evidence>
<dbReference type="Proteomes" id="UP001237642">
    <property type="component" value="Unassembled WGS sequence"/>
</dbReference>
<proteinExistence type="predicted"/>
<evidence type="ECO:0000313" key="1">
    <source>
        <dbReference type="EMBL" id="KAK1386745.1"/>
    </source>
</evidence>
<reference evidence="1" key="1">
    <citation type="submission" date="2023-02" db="EMBL/GenBank/DDBJ databases">
        <title>Genome of toxic invasive species Heracleum sosnowskyi carries increased number of genes despite the absence of recent whole-genome duplications.</title>
        <authorList>
            <person name="Schelkunov M."/>
            <person name="Shtratnikova V."/>
            <person name="Makarenko M."/>
            <person name="Klepikova A."/>
            <person name="Omelchenko D."/>
            <person name="Novikova G."/>
            <person name="Obukhova E."/>
            <person name="Bogdanov V."/>
            <person name="Penin A."/>
            <person name="Logacheva M."/>
        </authorList>
    </citation>
    <scope>NUCLEOTIDE SEQUENCE</scope>
    <source>
        <strain evidence="1">Hsosn_3</strain>
        <tissue evidence="1">Leaf</tissue>
    </source>
</reference>
<dbReference type="EMBL" id="JAUIZM010000004">
    <property type="protein sequence ID" value="KAK1386745.1"/>
    <property type="molecule type" value="Genomic_DNA"/>
</dbReference>
<comment type="caution">
    <text evidence="1">The sequence shown here is derived from an EMBL/GenBank/DDBJ whole genome shotgun (WGS) entry which is preliminary data.</text>
</comment>
<dbReference type="PANTHER" id="PTHR34678">
    <property type="entry name" value="50S RIBOSOMAL PROTEIN 5, CHLOROPLASTIC"/>
    <property type="match status" value="1"/>
</dbReference>
<organism evidence="1 2">
    <name type="scientific">Heracleum sosnowskyi</name>
    <dbReference type="NCBI Taxonomy" id="360622"/>
    <lineage>
        <taxon>Eukaryota</taxon>
        <taxon>Viridiplantae</taxon>
        <taxon>Streptophyta</taxon>
        <taxon>Embryophyta</taxon>
        <taxon>Tracheophyta</taxon>
        <taxon>Spermatophyta</taxon>
        <taxon>Magnoliopsida</taxon>
        <taxon>eudicotyledons</taxon>
        <taxon>Gunneridae</taxon>
        <taxon>Pentapetalae</taxon>
        <taxon>asterids</taxon>
        <taxon>campanulids</taxon>
        <taxon>Apiales</taxon>
        <taxon>Apiaceae</taxon>
        <taxon>Apioideae</taxon>
        <taxon>apioid superclade</taxon>
        <taxon>Tordylieae</taxon>
        <taxon>Tordyliinae</taxon>
        <taxon>Heracleum</taxon>
    </lineage>
</organism>
<dbReference type="CDD" id="cd23709">
    <property type="entry name" value="Psrp5_CTD"/>
    <property type="match status" value="1"/>
</dbReference>
<dbReference type="InterPro" id="IPR040307">
    <property type="entry name" value="Ribosomal_cL37"/>
</dbReference>
<protein>
    <submittedName>
        <fullName evidence="1">Uncharacterized protein</fullName>
    </submittedName>
</protein>